<dbReference type="Proteomes" id="UP000043437">
    <property type="component" value="Unassembled WGS sequence"/>
</dbReference>
<protein>
    <submittedName>
        <fullName evidence="2">Putative</fullName>
    </submittedName>
</protein>
<reference evidence="3" key="1">
    <citation type="submission" date="2014-12" db="EMBL/GenBank/DDBJ databases">
        <authorList>
            <person name="Jaenicke S."/>
        </authorList>
    </citation>
    <scope>NUCLEOTIDE SEQUENCE [LARGE SCALE GENOMIC DNA]</scope>
</reference>
<keyword evidence="1" id="KW-0732">Signal</keyword>
<proteinExistence type="predicted"/>
<evidence type="ECO:0000256" key="1">
    <source>
        <dbReference type="SAM" id="SignalP"/>
    </source>
</evidence>
<name>A0A0K2Y4Y1_9HELI</name>
<dbReference type="EMBL" id="CDMG01000002">
    <property type="protein sequence ID" value="CRF52200.1"/>
    <property type="molecule type" value="Genomic_DNA"/>
</dbReference>
<gene>
    <name evidence="2" type="ORF">HAL07_03260</name>
</gene>
<sequence length="204" mass="23684">MRRGCLWGRLLAVGLFGFLVSACHHQPKPEKPHKSHKPHKPHKKFFIKKSYAERQREQEAKIKQELAKFKLIYIYTPVLRFYDYGTIGRTKEGDLELVLYKLSKRLGDIVIKKNYICFSGTCMAKWSAARDMFGKVSYGDLFDDIVLGRDIFQGMGKQIAPNGTLIQRFVENGELIYYERNPEKILFQNMTTGVAIVFEAYHPQ</sequence>
<accession>A0A0K2Y4Y1</accession>
<dbReference type="PROSITE" id="PS51257">
    <property type="entry name" value="PROKAR_LIPOPROTEIN"/>
    <property type="match status" value="1"/>
</dbReference>
<evidence type="ECO:0000313" key="2">
    <source>
        <dbReference type="EMBL" id="CRF52200.1"/>
    </source>
</evidence>
<organism evidence="2 3">
    <name type="scientific">Helicobacter ailurogastricus</name>
    <dbReference type="NCBI Taxonomy" id="1578720"/>
    <lineage>
        <taxon>Bacteria</taxon>
        <taxon>Pseudomonadati</taxon>
        <taxon>Campylobacterota</taxon>
        <taxon>Epsilonproteobacteria</taxon>
        <taxon>Campylobacterales</taxon>
        <taxon>Helicobacteraceae</taxon>
        <taxon>Helicobacter</taxon>
    </lineage>
</organism>
<feature type="chain" id="PRO_5005490967" evidence="1">
    <location>
        <begin position="26"/>
        <end position="204"/>
    </location>
</feature>
<feature type="signal peptide" evidence="1">
    <location>
        <begin position="1"/>
        <end position="25"/>
    </location>
</feature>
<dbReference type="AlphaFoldDB" id="A0A0K2Y4Y1"/>
<evidence type="ECO:0000313" key="3">
    <source>
        <dbReference type="Proteomes" id="UP000043437"/>
    </source>
</evidence>